<protein>
    <submittedName>
        <fullName evidence="4">DUF2807 domain-containing protein</fullName>
    </submittedName>
</protein>
<sequence>MKTIFKISAIAATFLFISCNFNVSFGEDGNGNVVTEERTVSENFTEIRGSEGLNVEITQGDENKITVEADENLLQYIETEVESGKLKIGTSENIGRATAKNVYVTFKQVNTLEASSGAELISKNVVKSENLSLNSSSGANLDVEIFAKKSTAKSSSGSQLLLRGKSSALVADASSGSKLDAKQLLVIDCDAEASSGATVTVNVKERLETRASSGGEINYYGNPSAVNSDKSRSGSVNKM</sequence>
<name>A0ABS5S593_9FLAO</name>
<feature type="region of interest" description="Disordered" evidence="1">
    <location>
        <begin position="212"/>
        <end position="239"/>
    </location>
</feature>
<gene>
    <name evidence="4" type="ORF">KIV10_09355</name>
</gene>
<dbReference type="EMBL" id="JAHCTB010000004">
    <property type="protein sequence ID" value="MBT0608387.1"/>
    <property type="molecule type" value="Genomic_DNA"/>
</dbReference>
<dbReference type="RefSeq" id="WP_214113259.1">
    <property type="nucleotide sequence ID" value="NZ_JAHCTB010000004.1"/>
</dbReference>
<comment type="caution">
    <text evidence="4">The sequence shown here is derived from an EMBL/GenBank/DDBJ whole genome shotgun (WGS) entry which is preliminary data.</text>
</comment>
<accession>A0ABS5S593</accession>
<dbReference type="Pfam" id="PF10988">
    <property type="entry name" value="DUF2807"/>
    <property type="match status" value="1"/>
</dbReference>
<evidence type="ECO:0000313" key="4">
    <source>
        <dbReference type="EMBL" id="MBT0608387.1"/>
    </source>
</evidence>
<proteinExistence type="predicted"/>
<dbReference type="PROSITE" id="PS51257">
    <property type="entry name" value="PROKAR_LIPOPROTEIN"/>
    <property type="match status" value="1"/>
</dbReference>
<keyword evidence="2" id="KW-0732">Signal</keyword>
<reference evidence="4 5" key="1">
    <citation type="submission" date="2021-05" db="EMBL/GenBank/DDBJ databases">
        <title>Aequorivita echinoideorum JCM 30378 genome.</title>
        <authorList>
            <person name="Zhang H."/>
            <person name="Li C."/>
        </authorList>
    </citation>
    <scope>NUCLEOTIDE SEQUENCE [LARGE SCALE GENOMIC DNA]</scope>
    <source>
        <strain evidence="4 5">JCM30378</strain>
    </source>
</reference>
<organism evidence="4 5">
    <name type="scientific">Aequorivita echinoideorum</name>
    <dbReference type="NCBI Taxonomy" id="1549647"/>
    <lineage>
        <taxon>Bacteria</taxon>
        <taxon>Pseudomonadati</taxon>
        <taxon>Bacteroidota</taxon>
        <taxon>Flavobacteriia</taxon>
        <taxon>Flavobacteriales</taxon>
        <taxon>Flavobacteriaceae</taxon>
        <taxon>Aequorivita</taxon>
    </lineage>
</organism>
<feature type="chain" id="PRO_5047016072" evidence="2">
    <location>
        <begin position="27"/>
        <end position="239"/>
    </location>
</feature>
<keyword evidence="5" id="KW-1185">Reference proteome</keyword>
<feature type="compositionally biased region" description="Polar residues" evidence="1">
    <location>
        <begin position="224"/>
        <end position="239"/>
    </location>
</feature>
<evidence type="ECO:0000313" key="5">
    <source>
        <dbReference type="Proteomes" id="UP001297092"/>
    </source>
</evidence>
<feature type="signal peptide" evidence="2">
    <location>
        <begin position="1"/>
        <end position="26"/>
    </location>
</feature>
<dbReference type="InterPro" id="IPR021255">
    <property type="entry name" value="DUF2807"/>
</dbReference>
<evidence type="ECO:0000256" key="2">
    <source>
        <dbReference type="SAM" id="SignalP"/>
    </source>
</evidence>
<dbReference type="Gene3D" id="2.160.20.120">
    <property type="match status" value="1"/>
</dbReference>
<evidence type="ECO:0000259" key="3">
    <source>
        <dbReference type="Pfam" id="PF10988"/>
    </source>
</evidence>
<feature type="domain" description="Putative auto-transporter adhesin head GIN" evidence="3">
    <location>
        <begin position="43"/>
        <end position="223"/>
    </location>
</feature>
<dbReference type="Proteomes" id="UP001297092">
    <property type="component" value="Unassembled WGS sequence"/>
</dbReference>
<evidence type="ECO:0000256" key="1">
    <source>
        <dbReference type="SAM" id="MobiDB-lite"/>
    </source>
</evidence>